<keyword evidence="1" id="KW-0472">Membrane</keyword>
<evidence type="ECO:0000256" key="1">
    <source>
        <dbReference type="SAM" id="Phobius"/>
    </source>
</evidence>
<dbReference type="Proteomes" id="UP000663870">
    <property type="component" value="Unassembled WGS sequence"/>
</dbReference>
<evidence type="ECO:0000313" key="2">
    <source>
        <dbReference type="EMBL" id="CAF1090516.1"/>
    </source>
</evidence>
<protein>
    <submittedName>
        <fullName evidence="2">Uncharacterized protein</fullName>
    </submittedName>
</protein>
<reference evidence="2" key="1">
    <citation type="submission" date="2021-02" db="EMBL/GenBank/DDBJ databases">
        <authorList>
            <person name="Nowell W R."/>
        </authorList>
    </citation>
    <scope>NUCLEOTIDE SEQUENCE</scope>
</reference>
<keyword evidence="1" id="KW-0812">Transmembrane</keyword>
<feature type="transmembrane region" description="Helical" evidence="1">
    <location>
        <begin position="164"/>
        <end position="184"/>
    </location>
</feature>
<comment type="caution">
    <text evidence="2">The sequence shown here is derived from an EMBL/GenBank/DDBJ whole genome shotgun (WGS) entry which is preliminary data.</text>
</comment>
<accession>A0A814NBI3</accession>
<organism evidence="2 3">
    <name type="scientific">Rotaria sordida</name>
    <dbReference type="NCBI Taxonomy" id="392033"/>
    <lineage>
        <taxon>Eukaryota</taxon>
        <taxon>Metazoa</taxon>
        <taxon>Spiralia</taxon>
        <taxon>Gnathifera</taxon>
        <taxon>Rotifera</taxon>
        <taxon>Eurotatoria</taxon>
        <taxon>Bdelloidea</taxon>
        <taxon>Philodinida</taxon>
        <taxon>Philodinidae</taxon>
        <taxon>Rotaria</taxon>
    </lineage>
</organism>
<evidence type="ECO:0000313" key="3">
    <source>
        <dbReference type="Proteomes" id="UP000663870"/>
    </source>
</evidence>
<dbReference type="EMBL" id="CAJNOL010000495">
    <property type="protein sequence ID" value="CAF1090516.1"/>
    <property type="molecule type" value="Genomic_DNA"/>
</dbReference>
<proteinExistence type="predicted"/>
<keyword evidence="1" id="KW-1133">Transmembrane helix</keyword>
<dbReference type="AlphaFoldDB" id="A0A814NBI3"/>
<name>A0A814NBI3_9BILA</name>
<sequence length="186" mass="21694">MNNWFYMNRITFKNLLNDELGSHLTKKLLSLDFDHPISFMIGETSDEILIKIQQTFSRKICHQFICNEHCISCSFNPSTYAKLTWFVQRLLIMSPLRKPFIKQISLGKLSNEDLSCIKNTNVITTYNSIEENSLSVNINKNNNNNNRNISIQNSNDECSECEKLTMIILIMFSIIGFIVFRTIFIY</sequence>
<gene>
    <name evidence="2" type="ORF">JXQ802_LOCUS18665</name>
</gene>
<keyword evidence="3" id="KW-1185">Reference proteome</keyword>